<evidence type="ECO:0000313" key="1">
    <source>
        <dbReference type="EMBL" id="THU95806.1"/>
    </source>
</evidence>
<dbReference type="EMBL" id="ML179191">
    <property type="protein sequence ID" value="THU95806.1"/>
    <property type="molecule type" value="Genomic_DNA"/>
</dbReference>
<dbReference type="Proteomes" id="UP000297245">
    <property type="component" value="Unassembled WGS sequence"/>
</dbReference>
<gene>
    <name evidence="1" type="ORF">K435DRAFT_113402</name>
</gene>
<evidence type="ECO:0000313" key="2">
    <source>
        <dbReference type="Proteomes" id="UP000297245"/>
    </source>
</evidence>
<sequence length="183" mass="20225">MPKSPSPKKAGAPKVKGAVHAKSGCTYTCRISNRNCNERPDRFVPCEICFRLHLQCLGFGATRPDWLRENNNMVELREKIKQFHTSQGYSAEQEQLADDHSRNKIQNSILGGGIVMTMTLGPGTRTLTTETLLIIHPQVLLVQRAPSVPLEMCIPSMEDIPSRITGGLITTSKLVGLITKEIT</sequence>
<proteinExistence type="predicted"/>
<accession>A0A4S8M168</accession>
<dbReference type="OrthoDB" id="5419315at2759"/>
<protein>
    <submittedName>
        <fullName evidence="1">Uncharacterized protein</fullName>
    </submittedName>
</protein>
<keyword evidence="2" id="KW-1185">Reference proteome</keyword>
<dbReference type="AlphaFoldDB" id="A0A4S8M168"/>
<reference evidence="1 2" key="1">
    <citation type="journal article" date="2019" name="Nat. Ecol. Evol.">
        <title>Megaphylogeny resolves global patterns of mushroom evolution.</title>
        <authorList>
            <person name="Varga T."/>
            <person name="Krizsan K."/>
            <person name="Foldi C."/>
            <person name="Dima B."/>
            <person name="Sanchez-Garcia M."/>
            <person name="Sanchez-Ramirez S."/>
            <person name="Szollosi G.J."/>
            <person name="Szarkandi J.G."/>
            <person name="Papp V."/>
            <person name="Albert L."/>
            <person name="Andreopoulos W."/>
            <person name="Angelini C."/>
            <person name="Antonin V."/>
            <person name="Barry K.W."/>
            <person name="Bougher N.L."/>
            <person name="Buchanan P."/>
            <person name="Buyck B."/>
            <person name="Bense V."/>
            <person name="Catcheside P."/>
            <person name="Chovatia M."/>
            <person name="Cooper J."/>
            <person name="Damon W."/>
            <person name="Desjardin D."/>
            <person name="Finy P."/>
            <person name="Geml J."/>
            <person name="Haridas S."/>
            <person name="Hughes K."/>
            <person name="Justo A."/>
            <person name="Karasinski D."/>
            <person name="Kautmanova I."/>
            <person name="Kiss B."/>
            <person name="Kocsube S."/>
            <person name="Kotiranta H."/>
            <person name="LaButti K.M."/>
            <person name="Lechner B.E."/>
            <person name="Liimatainen K."/>
            <person name="Lipzen A."/>
            <person name="Lukacs Z."/>
            <person name="Mihaltcheva S."/>
            <person name="Morgado L.N."/>
            <person name="Niskanen T."/>
            <person name="Noordeloos M.E."/>
            <person name="Ohm R.A."/>
            <person name="Ortiz-Santana B."/>
            <person name="Ovrebo C."/>
            <person name="Racz N."/>
            <person name="Riley R."/>
            <person name="Savchenko A."/>
            <person name="Shiryaev A."/>
            <person name="Soop K."/>
            <person name="Spirin V."/>
            <person name="Szebenyi C."/>
            <person name="Tomsovsky M."/>
            <person name="Tulloss R.E."/>
            <person name="Uehling J."/>
            <person name="Grigoriev I.V."/>
            <person name="Vagvolgyi C."/>
            <person name="Papp T."/>
            <person name="Martin F.M."/>
            <person name="Miettinen O."/>
            <person name="Hibbett D.S."/>
            <person name="Nagy L.G."/>
        </authorList>
    </citation>
    <scope>NUCLEOTIDE SEQUENCE [LARGE SCALE GENOMIC DNA]</scope>
    <source>
        <strain evidence="1 2">CBS 962.96</strain>
    </source>
</reference>
<organism evidence="1 2">
    <name type="scientific">Dendrothele bispora (strain CBS 962.96)</name>
    <dbReference type="NCBI Taxonomy" id="1314807"/>
    <lineage>
        <taxon>Eukaryota</taxon>
        <taxon>Fungi</taxon>
        <taxon>Dikarya</taxon>
        <taxon>Basidiomycota</taxon>
        <taxon>Agaricomycotina</taxon>
        <taxon>Agaricomycetes</taxon>
        <taxon>Agaricomycetidae</taxon>
        <taxon>Agaricales</taxon>
        <taxon>Agaricales incertae sedis</taxon>
        <taxon>Dendrothele</taxon>
    </lineage>
</organism>
<name>A0A4S8M168_DENBC</name>